<dbReference type="RefSeq" id="WP_012385371.1">
    <property type="nucleotide sequence ID" value="NC_010581.1"/>
</dbReference>
<dbReference type="Pfam" id="PF09361">
    <property type="entry name" value="Phasin_2"/>
    <property type="match status" value="1"/>
</dbReference>
<dbReference type="eggNOG" id="COG5490">
    <property type="taxonomic scope" value="Bacteria"/>
</dbReference>
<gene>
    <name evidence="2" type="ordered locus">Bind_2407</name>
</gene>
<dbReference type="AlphaFoldDB" id="B2IHX5"/>
<sequence>MPQDPKSTPLTSGIDVALNSLSSTTKNFQTLATEITQMSKQSFEHATQTFEKLRNAHSLDEVVAIQTGYVKEVFEEAAARTKRLGELVSTFPNELTKSYQDALQQSLNTAAQATDTVVKTTASNVERLADIVNK</sequence>
<accession>B2IHX5</accession>
<evidence type="ECO:0000259" key="1">
    <source>
        <dbReference type="Pfam" id="PF09361"/>
    </source>
</evidence>
<dbReference type="InterPro" id="IPR018968">
    <property type="entry name" value="Phasin"/>
</dbReference>
<organism evidence="2 3">
    <name type="scientific">Beijerinckia indica subsp. indica (strain ATCC 9039 / DSM 1715 / NCIMB 8712)</name>
    <dbReference type="NCBI Taxonomy" id="395963"/>
    <lineage>
        <taxon>Bacteria</taxon>
        <taxon>Pseudomonadati</taxon>
        <taxon>Pseudomonadota</taxon>
        <taxon>Alphaproteobacteria</taxon>
        <taxon>Hyphomicrobiales</taxon>
        <taxon>Beijerinckiaceae</taxon>
        <taxon>Beijerinckia</taxon>
    </lineage>
</organism>
<dbReference type="EMBL" id="CP001016">
    <property type="protein sequence ID" value="ACB96018.1"/>
    <property type="molecule type" value="Genomic_DNA"/>
</dbReference>
<dbReference type="KEGG" id="bid:Bind_2407"/>
<evidence type="ECO:0000313" key="2">
    <source>
        <dbReference type="EMBL" id="ACB96018.1"/>
    </source>
</evidence>
<protein>
    <recommendedName>
        <fullName evidence="1">Phasin domain-containing protein</fullName>
    </recommendedName>
</protein>
<evidence type="ECO:0000313" key="3">
    <source>
        <dbReference type="Proteomes" id="UP000001695"/>
    </source>
</evidence>
<proteinExistence type="predicted"/>
<feature type="domain" description="Phasin" evidence="1">
    <location>
        <begin position="15"/>
        <end position="101"/>
    </location>
</feature>
<name>B2IHX5_BEII9</name>
<reference evidence="2 3" key="2">
    <citation type="journal article" date="2010" name="J. Bacteriol.">
        <title>Complete genome sequence of Beijerinckia indica subsp. indica.</title>
        <authorList>
            <person name="Tamas I."/>
            <person name="Dedysh S.N."/>
            <person name="Liesack W."/>
            <person name="Stott M.B."/>
            <person name="Alam M."/>
            <person name="Murrell J.C."/>
            <person name="Dunfield P.F."/>
        </authorList>
    </citation>
    <scope>NUCLEOTIDE SEQUENCE [LARGE SCALE GENOMIC DNA]</scope>
    <source>
        <strain evidence="3">ATCC 9039 / DSM 1715 / NCIMB 8712</strain>
    </source>
</reference>
<keyword evidence="3" id="KW-1185">Reference proteome</keyword>
<dbReference type="STRING" id="395963.Bind_2407"/>
<dbReference type="HOGENOM" id="CLU_1892082_0_0_5"/>
<dbReference type="OrthoDB" id="8447277at2"/>
<dbReference type="Proteomes" id="UP000001695">
    <property type="component" value="Chromosome"/>
</dbReference>
<reference evidence="3" key="1">
    <citation type="submission" date="2008-03" db="EMBL/GenBank/DDBJ databases">
        <title>Complete sequence of chromosome of Beijerinckia indica subsp. indica ATCC 9039.</title>
        <authorList>
            <consortium name="US DOE Joint Genome Institute"/>
            <person name="Copeland A."/>
            <person name="Lucas S."/>
            <person name="Lapidus A."/>
            <person name="Glavina del Rio T."/>
            <person name="Dalin E."/>
            <person name="Tice H."/>
            <person name="Bruce D."/>
            <person name="Goodwin L."/>
            <person name="Pitluck S."/>
            <person name="LaButti K."/>
            <person name="Schmutz J."/>
            <person name="Larimer F."/>
            <person name="Land M."/>
            <person name="Hauser L."/>
            <person name="Kyrpides N."/>
            <person name="Mikhailova N."/>
            <person name="Dunfield P.F."/>
            <person name="Dedysh S.N."/>
            <person name="Liesack W."/>
            <person name="Saw J.H."/>
            <person name="Alam M."/>
            <person name="Chen Y."/>
            <person name="Murrell J.C."/>
            <person name="Richardson P."/>
        </authorList>
    </citation>
    <scope>NUCLEOTIDE SEQUENCE [LARGE SCALE GENOMIC DNA]</scope>
    <source>
        <strain evidence="3">ATCC 9039 / DSM 1715 / NCIMB 8712</strain>
    </source>
</reference>